<sequence>MEVTYENSLMFPAVTICNNNWFRKESLNSSGTLDFGLSLSSSASAVVNGSGYNLTEFFMTHGHQLDKNFDLPWACDWKYTECSSANFTRRITDMGLCYTFNDGGNLHATFPGEDYGLRLILYTEQDKYLARTRKAGFTVLLHQPIDTPHMANGFHVAPGEVTSVAISLIEVESLHIFQ</sequence>
<evidence type="ECO:0000256" key="1">
    <source>
        <dbReference type="ARBA" id="ARBA00004141"/>
    </source>
</evidence>
<evidence type="ECO:0000313" key="12">
    <source>
        <dbReference type="Proteomes" id="UP000085678"/>
    </source>
</evidence>
<evidence type="ECO:0000256" key="7">
    <source>
        <dbReference type="ARBA" id="ARBA00023065"/>
    </source>
</evidence>
<keyword evidence="2 11" id="KW-0813">Transport</keyword>
<protein>
    <submittedName>
        <fullName evidence="13">Acid-sensing ion channel 1B</fullName>
    </submittedName>
</protein>
<dbReference type="GO" id="GO:0005886">
    <property type="term" value="C:plasma membrane"/>
    <property type="evidence" value="ECO:0007669"/>
    <property type="project" value="TreeGrafter"/>
</dbReference>
<keyword evidence="6" id="KW-0915">Sodium</keyword>
<comment type="subcellular location">
    <subcellularLocation>
        <location evidence="1">Membrane</location>
        <topology evidence="1">Multi-pass membrane protein</topology>
    </subcellularLocation>
</comment>
<evidence type="ECO:0000256" key="2">
    <source>
        <dbReference type="ARBA" id="ARBA00022448"/>
    </source>
</evidence>
<dbReference type="Pfam" id="PF00858">
    <property type="entry name" value="ASC"/>
    <property type="match status" value="1"/>
</dbReference>
<gene>
    <name evidence="13" type="primary">LOC106151179</name>
</gene>
<keyword evidence="10 11" id="KW-0407">Ion channel</keyword>
<organism evidence="12 13">
    <name type="scientific">Lingula anatina</name>
    <name type="common">Brachiopod</name>
    <name type="synonym">Lingula unguis</name>
    <dbReference type="NCBI Taxonomy" id="7574"/>
    <lineage>
        <taxon>Eukaryota</taxon>
        <taxon>Metazoa</taxon>
        <taxon>Spiralia</taxon>
        <taxon>Lophotrochozoa</taxon>
        <taxon>Brachiopoda</taxon>
        <taxon>Linguliformea</taxon>
        <taxon>Lingulata</taxon>
        <taxon>Lingulida</taxon>
        <taxon>Linguloidea</taxon>
        <taxon>Lingulidae</taxon>
        <taxon>Lingula</taxon>
    </lineage>
</organism>
<evidence type="ECO:0000256" key="10">
    <source>
        <dbReference type="ARBA" id="ARBA00023303"/>
    </source>
</evidence>
<evidence type="ECO:0000256" key="9">
    <source>
        <dbReference type="ARBA" id="ARBA00023201"/>
    </source>
</evidence>
<keyword evidence="4 11" id="KW-0812">Transmembrane</keyword>
<dbReference type="GO" id="GO:0015280">
    <property type="term" value="F:ligand-gated sodium channel activity"/>
    <property type="evidence" value="ECO:0007669"/>
    <property type="project" value="TreeGrafter"/>
</dbReference>
<dbReference type="OrthoDB" id="6502088at2759"/>
<evidence type="ECO:0000256" key="3">
    <source>
        <dbReference type="ARBA" id="ARBA00022461"/>
    </source>
</evidence>
<dbReference type="InterPro" id="IPR001873">
    <property type="entry name" value="ENaC"/>
</dbReference>
<accession>A0A1S3H3M3</accession>
<keyword evidence="9 11" id="KW-0739">Sodium transport</keyword>
<evidence type="ECO:0000313" key="13">
    <source>
        <dbReference type="RefSeq" id="XP_013379739.1"/>
    </source>
</evidence>
<evidence type="ECO:0000256" key="5">
    <source>
        <dbReference type="ARBA" id="ARBA00022989"/>
    </source>
</evidence>
<evidence type="ECO:0000256" key="4">
    <source>
        <dbReference type="ARBA" id="ARBA00022692"/>
    </source>
</evidence>
<dbReference type="AlphaFoldDB" id="A0A1S3H3M3"/>
<dbReference type="PANTHER" id="PTHR11690">
    <property type="entry name" value="AMILORIDE-SENSITIVE SODIUM CHANNEL-RELATED"/>
    <property type="match status" value="1"/>
</dbReference>
<name>A0A1S3H3M3_LINAN</name>
<reference evidence="13" key="1">
    <citation type="submission" date="2025-08" db="UniProtKB">
        <authorList>
            <consortium name="RefSeq"/>
        </authorList>
    </citation>
    <scope>IDENTIFICATION</scope>
    <source>
        <tissue evidence="13">Gonads</tissue>
    </source>
</reference>
<proteinExistence type="inferred from homology"/>
<keyword evidence="3 11" id="KW-0894">Sodium channel</keyword>
<keyword evidence="12" id="KW-1185">Reference proteome</keyword>
<dbReference type="KEGG" id="lak:106151179"/>
<dbReference type="GeneID" id="106151179"/>
<keyword evidence="5" id="KW-1133">Transmembrane helix</keyword>
<evidence type="ECO:0000256" key="11">
    <source>
        <dbReference type="RuleBase" id="RU000679"/>
    </source>
</evidence>
<evidence type="ECO:0000256" key="8">
    <source>
        <dbReference type="ARBA" id="ARBA00023136"/>
    </source>
</evidence>
<dbReference type="Proteomes" id="UP000085678">
    <property type="component" value="Unplaced"/>
</dbReference>
<comment type="similarity">
    <text evidence="11">Belongs to the amiloride-sensitive sodium channel (TC 1.A.6) family.</text>
</comment>
<dbReference type="InParanoid" id="A0A1S3H3M3"/>
<dbReference type="Gene3D" id="2.60.470.10">
    <property type="entry name" value="Acid-sensing ion channels like domains"/>
    <property type="match status" value="1"/>
</dbReference>
<keyword evidence="8" id="KW-0472">Membrane</keyword>
<keyword evidence="7 11" id="KW-0406">Ion transport</keyword>
<dbReference type="RefSeq" id="XP_013379739.1">
    <property type="nucleotide sequence ID" value="XM_013524285.1"/>
</dbReference>
<evidence type="ECO:0000256" key="6">
    <source>
        <dbReference type="ARBA" id="ARBA00023053"/>
    </source>
</evidence>